<feature type="domain" description="ABC-type glycine betaine transport system substrate-binding" evidence="1">
    <location>
        <begin position="5"/>
        <end position="246"/>
    </location>
</feature>
<dbReference type="Gene3D" id="3.40.190.10">
    <property type="entry name" value="Periplasmic binding protein-like II"/>
    <property type="match status" value="1"/>
</dbReference>
<organism evidence="3 4">
    <name type="scientific">Commensalibacter communis</name>
    <dbReference type="NCBI Taxonomy" id="2972786"/>
    <lineage>
        <taxon>Bacteria</taxon>
        <taxon>Pseudomonadati</taxon>
        <taxon>Pseudomonadota</taxon>
        <taxon>Alphaproteobacteria</taxon>
        <taxon>Acetobacterales</taxon>
        <taxon>Acetobacteraceae</taxon>
    </lineage>
</organism>
<evidence type="ECO:0000313" key="3">
    <source>
        <dbReference type="EMBL" id="CAI3942333.1"/>
    </source>
</evidence>
<keyword evidence="5" id="KW-1185">Reference proteome</keyword>
<dbReference type="Gene3D" id="3.40.190.100">
    <property type="entry name" value="Glycine betaine-binding periplasmic protein, domain 2"/>
    <property type="match status" value="1"/>
</dbReference>
<dbReference type="SUPFAM" id="SSF53850">
    <property type="entry name" value="Periplasmic binding protein-like II"/>
    <property type="match status" value="1"/>
</dbReference>
<dbReference type="Proteomes" id="UP001154255">
    <property type="component" value="Unassembled WGS sequence"/>
</dbReference>
<gene>
    <name evidence="2" type="ORF">R53529_LOCUS1123</name>
    <name evidence="3" type="ORF">R53530_LOCUS1311</name>
</gene>
<reference evidence="3" key="1">
    <citation type="submission" date="2022-10" db="EMBL/GenBank/DDBJ databases">
        <authorList>
            <person name="Botero Cardona J."/>
        </authorList>
    </citation>
    <scope>NUCLEOTIDE SEQUENCE</scope>
    <source>
        <strain evidence="3">LMG 31819</strain>
        <strain evidence="2">R-53529</strain>
    </source>
</reference>
<evidence type="ECO:0000313" key="4">
    <source>
        <dbReference type="Proteomes" id="UP001154255"/>
    </source>
</evidence>
<dbReference type="Proteomes" id="UP001154259">
    <property type="component" value="Unassembled WGS sequence"/>
</dbReference>
<dbReference type="EMBL" id="CAMXCM010000002">
    <property type="protein sequence ID" value="CAI3942333.1"/>
    <property type="molecule type" value="Genomic_DNA"/>
</dbReference>
<comment type="caution">
    <text evidence="3">The sequence shown here is derived from an EMBL/GenBank/DDBJ whole genome shotgun (WGS) entry which is preliminary data.</text>
</comment>
<dbReference type="AlphaFoldDB" id="A0A9W4XHX5"/>
<dbReference type="EMBL" id="CAMXCS010000002">
    <property type="protein sequence ID" value="CAI3941195.1"/>
    <property type="molecule type" value="Genomic_DNA"/>
</dbReference>
<dbReference type="RefSeq" id="WP_271789562.1">
    <property type="nucleotide sequence ID" value="NZ_CAMXCM010000002.1"/>
</dbReference>
<proteinExistence type="predicted"/>
<evidence type="ECO:0000313" key="5">
    <source>
        <dbReference type="Proteomes" id="UP001154259"/>
    </source>
</evidence>
<evidence type="ECO:0000259" key="1">
    <source>
        <dbReference type="Pfam" id="PF04069"/>
    </source>
</evidence>
<dbReference type="GO" id="GO:0022857">
    <property type="term" value="F:transmembrane transporter activity"/>
    <property type="evidence" value="ECO:0007669"/>
    <property type="project" value="InterPro"/>
</dbReference>
<protein>
    <submittedName>
        <fullName evidence="2 3">Periplasmic component (ProX)</fullName>
    </submittedName>
</protein>
<dbReference type="Pfam" id="PF04069">
    <property type="entry name" value="OpuAC"/>
    <property type="match status" value="1"/>
</dbReference>
<dbReference type="InterPro" id="IPR007210">
    <property type="entry name" value="ABC_Gly_betaine_transp_sub-bd"/>
</dbReference>
<sequence length="255" mass="28598">MTQESLTLGFFDIPVHEAAAAAVLRVLEAHGVADIELITGETVALFQEIRNGEIDIFATLWTPDVHCDLLNSASSMQAIGNLYQPFLFLALPSKFKAEITSIDQLLQSTDIDREVIVSEIIYDRVLSAFQTYGLIDVGYILKSATDEEVISRYRDAMTSQEPKIMVLYSPSFLEDSEMIYQLKDSKNLFAQEQKAIILIKKQLIDSLGADLIDELEEMTLGNQVMKLMEQAMRVDGMDAHEAAEAWQRGKLVVRT</sequence>
<dbReference type="GO" id="GO:0043190">
    <property type="term" value="C:ATP-binding cassette (ABC) transporter complex"/>
    <property type="evidence" value="ECO:0007669"/>
    <property type="project" value="InterPro"/>
</dbReference>
<name>A0A9W4XHX5_9PROT</name>
<accession>A0A9W4XHX5</accession>
<evidence type="ECO:0000313" key="2">
    <source>
        <dbReference type="EMBL" id="CAI3941195.1"/>
    </source>
</evidence>